<proteinExistence type="predicted"/>
<dbReference type="RefSeq" id="WP_188765487.1">
    <property type="nucleotide sequence ID" value="NZ_BMKK01000003.1"/>
</dbReference>
<dbReference type="AlphaFoldDB" id="A0A916YMM3"/>
<dbReference type="Proteomes" id="UP000609064">
    <property type="component" value="Unassembled WGS sequence"/>
</dbReference>
<protein>
    <recommendedName>
        <fullName evidence="4">T9SS type A sorting domain-containing protein</fullName>
    </recommendedName>
</protein>
<accession>A0A916YMM3</accession>
<keyword evidence="1" id="KW-0732">Signal</keyword>
<evidence type="ECO:0000313" key="3">
    <source>
        <dbReference type="Proteomes" id="UP000609064"/>
    </source>
</evidence>
<organism evidence="2 3">
    <name type="scientific">Emticicia aquatilis</name>
    <dbReference type="NCBI Taxonomy" id="1537369"/>
    <lineage>
        <taxon>Bacteria</taxon>
        <taxon>Pseudomonadati</taxon>
        <taxon>Bacteroidota</taxon>
        <taxon>Cytophagia</taxon>
        <taxon>Cytophagales</taxon>
        <taxon>Leadbetterellaceae</taxon>
        <taxon>Emticicia</taxon>
    </lineage>
</organism>
<evidence type="ECO:0000313" key="2">
    <source>
        <dbReference type="EMBL" id="GGD52138.1"/>
    </source>
</evidence>
<reference evidence="2" key="2">
    <citation type="submission" date="2020-09" db="EMBL/GenBank/DDBJ databases">
        <authorList>
            <person name="Sun Q."/>
            <person name="Zhou Y."/>
        </authorList>
    </citation>
    <scope>NUCLEOTIDE SEQUENCE</scope>
    <source>
        <strain evidence="2">CGMCC 1.15958</strain>
    </source>
</reference>
<sequence length="149" mass="17242">MKNFTNAFKKLALLMVFGCFLSLNTQAQFLATVIESSESEIPEKPNFTPLATPSKLFLANIRPIEKGQKIELRYWKKEGIKMTVSLYDANSHLIYERELGRYDWGNFISKYDISTLSAGSYQFTLKSGDEIWNKKFEIHKDYTHSVAIR</sequence>
<comment type="caution">
    <text evidence="2">The sequence shown here is derived from an EMBL/GenBank/DDBJ whole genome shotgun (WGS) entry which is preliminary data.</text>
</comment>
<evidence type="ECO:0008006" key="4">
    <source>
        <dbReference type="Google" id="ProtNLM"/>
    </source>
</evidence>
<dbReference type="EMBL" id="BMKK01000003">
    <property type="protein sequence ID" value="GGD52138.1"/>
    <property type="molecule type" value="Genomic_DNA"/>
</dbReference>
<feature type="signal peptide" evidence="1">
    <location>
        <begin position="1"/>
        <end position="27"/>
    </location>
</feature>
<feature type="chain" id="PRO_5037665026" description="T9SS type A sorting domain-containing protein" evidence="1">
    <location>
        <begin position="28"/>
        <end position="149"/>
    </location>
</feature>
<name>A0A916YMM3_9BACT</name>
<evidence type="ECO:0000256" key="1">
    <source>
        <dbReference type="SAM" id="SignalP"/>
    </source>
</evidence>
<gene>
    <name evidence="2" type="ORF">GCM10011514_15460</name>
</gene>
<keyword evidence="3" id="KW-1185">Reference proteome</keyword>
<reference evidence="2" key="1">
    <citation type="journal article" date="2014" name="Int. J. Syst. Evol. Microbiol.">
        <title>Complete genome sequence of Corynebacterium casei LMG S-19264T (=DSM 44701T), isolated from a smear-ripened cheese.</title>
        <authorList>
            <consortium name="US DOE Joint Genome Institute (JGI-PGF)"/>
            <person name="Walter F."/>
            <person name="Albersmeier A."/>
            <person name="Kalinowski J."/>
            <person name="Ruckert C."/>
        </authorList>
    </citation>
    <scope>NUCLEOTIDE SEQUENCE</scope>
    <source>
        <strain evidence="2">CGMCC 1.15958</strain>
    </source>
</reference>